<reference evidence="1" key="1">
    <citation type="submission" date="2021-08" db="EMBL/GenBank/DDBJ databases">
        <title>Complete genome sequence of Pseudomonas phytophila.</title>
        <authorList>
            <person name="Weir B.S."/>
            <person name="Templeton M.D."/>
            <person name="Arshed S."/>
            <person name="Andersen M.T."/>
            <person name="Jayaraman J."/>
        </authorList>
    </citation>
    <scope>NUCLEOTIDE SEQUENCE</scope>
    <source>
        <strain evidence="1">ICMP 23753</strain>
    </source>
</reference>
<dbReference type="RefSeq" id="WP_080237908.1">
    <property type="nucleotide sequence ID" value="NZ_CP081201.1"/>
</dbReference>
<organism evidence="1 2">
    <name type="scientific">Pseudomonas phytophila</name>
    <dbReference type="NCBI Taxonomy" id="2867264"/>
    <lineage>
        <taxon>Bacteria</taxon>
        <taxon>Pseudomonadati</taxon>
        <taxon>Pseudomonadota</taxon>
        <taxon>Gammaproteobacteria</taxon>
        <taxon>Pseudomonadales</taxon>
        <taxon>Pseudomonadaceae</taxon>
        <taxon>Pseudomonas</taxon>
    </lineage>
</organism>
<proteinExistence type="predicted"/>
<keyword evidence="2" id="KW-1185">Reference proteome</keyword>
<name>A0ABY6FBH9_9PSED</name>
<gene>
    <name evidence="1" type="ORF">K3169_23310</name>
</gene>
<dbReference type="Proteomes" id="UP001063228">
    <property type="component" value="Chromosome"/>
</dbReference>
<dbReference type="EMBL" id="CP081201">
    <property type="protein sequence ID" value="UXZ95234.1"/>
    <property type="molecule type" value="Genomic_DNA"/>
</dbReference>
<protein>
    <submittedName>
        <fullName evidence="1">Uncharacterized protein</fullName>
    </submittedName>
</protein>
<evidence type="ECO:0000313" key="2">
    <source>
        <dbReference type="Proteomes" id="UP001063228"/>
    </source>
</evidence>
<accession>A0ABY6FBH9</accession>
<sequence length="175" mass="18562">MNNKISGACPQEADSLDLAAAVEHFVAQGGVIDIVSQAAHQAATLGTSSAKPAPEIAAVDNPEKLQTLKALVAKGAGINALQYSLRMNKRDIKQLAAEHGVKIAFSRPVSETGRAHRSETSDIDDTVAGHAMHYSSLGYSAPEIANILGLSVRQVWNIGKAYRFEFKINEGDPSP</sequence>
<evidence type="ECO:0000313" key="1">
    <source>
        <dbReference type="EMBL" id="UXZ95234.1"/>
    </source>
</evidence>